<feature type="compositionally biased region" description="Low complexity" evidence="4">
    <location>
        <begin position="370"/>
        <end position="388"/>
    </location>
</feature>
<feature type="region of interest" description="Disordered" evidence="4">
    <location>
        <begin position="818"/>
        <end position="872"/>
    </location>
</feature>
<dbReference type="InParanoid" id="K3XAN9"/>
<reference evidence="7" key="2">
    <citation type="submission" date="2010-04" db="EMBL/GenBank/DDBJ databases">
        <authorList>
            <person name="Buell R."/>
            <person name="Hamilton J."/>
            <person name="Hostetler J."/>
        </authorList>
    </citation>
    <scope>NUCLEOTIDE SEQUENCE [LARGE SCALE GENOMIC DNA]</scope>
    <source>
        <strain evidence="7">DAOM:BR144</strain>
    </source>
</reference>
<proteinExistence type="predicted"/>
<keyword evidence="1" id="KW-0479">Metal-binding</keyword>
<evidence type="ECO:0000256" key="2">
    <source>
        <dbReference type="ARBA" id="ARBA00022771"/>
    </source>
</evidence>
<dbReference type="OMA" id="SERWMKL"/>
<dbReference type="Gene3D" id="1.20.1020.10">
    <property type="entry name" value="TAZ domain"/>
    <property type="match status" value="1"/>
</dbReference>
<dbReference type="Proteomes" id="UP000019132">
    <property type="component" value="Unassembled WGS sequence"/>
</dbReference>
<dbReference type="eggNOG" id="ENOG502QRX6">
    <property type="taxonomic scope" value="Eukaryota"/>
</dbReference>
<dbReference type="SMART" id="SM00551">
    <property type="entry name" value="ZnF_TAZ"/>
    <property type="match status" value="1"/>
</dbReference>
<evidence type="ECO:0000256" key="3">
    <source>
        <dbReference type="ARBA" id="ARBA00022833"/>
    </source>
</evidence>
<keyword evidence="7" id="KW-1185">Reference proteome</keyword>
<feature type="region of interest" description="Disordered" evidence="4">
    <location>
        <begin position="214"/>
        <end position="242"/>
    </location>
</feature>
<feature type="compositionally biased region" description="Polar residues" evidence="4">
    <location>
        <begin position="425"/>
        <end position="438"/>
    </location>
</feature>
<feature type="compositionally biased region" description="Pro residues" evidence="4">
    <location>
        <begin position="610"/>
        <end position="619"/>
    </location>
</feature>
<feature type="region of interest" description="Disordered" evidence="4">
    <location>
        <begin position="599"/>
        <end position="667"/>
    </location>
</feature>
<evidence type="ECO:0000259" key="5">
    <source>
        <dbReference type="PROSITE" id="PS50134"/>
    </source>
</evidence>
<evidence type="ECO:0000256" key="1">
    <source>
        <dbReference type="ARBA" id="ARBA00022723"/>
    </source>
</evidence>
<dbReference type="AlphaFoldDB" id="K3XAN9"/>
<feature type="domain" description="TAZ-type" evidence="5">
    <location>
        <begin position="507"/>
        <end position="588"/>
    </location>
</feature>
<keyword evidence="3" id="KW-0862">Zinc</keyword>
<feature type="region of interest" description="Disordered" evidence="4">
    <location>
        <begin position="314"/>
        <end position="338"/>
    </location>
</feature>
<dbReference type="HOGENOM" id="CLU_017606_0_0_1"/>
<dbReference type="Pfam" id="PF02135">
    <property type="entry name" value="zf-TAZ"/>
    <property type="match status" value="1"/>
</dbReference>
<name>K3XAN9_GLOUD</name>
<dbReference type="SUPFAM" id="SSF57933">
    <property type="entry name" value="TAZ domain"/>
    <property type="match status" value="1"/>
</dbReference>
<feature type="region of interest" description="Disordered" evidence="4">
    <location>
        <begin position="368"/>
        <end position="469"/>
    </location>
</feature>
<dbReference type="EMBL" id="GL376566">
    <property type="status" value="NOT_ANNOTATED_CDS"/>
    <property type="molecule type" value="Genomic_DNA"/>
</dbReference>
<protein>
    <recommendedName>
        <fullName evidence="5">TAZ-type domain-containing protein</fullName>
    </recommendedName>
</protein>
<keyword evidence="2" id="KW-0863">Zinc-finger</keyword>
<organism evidence="6 7">
    <name type="scientific">Globisporangium ultimum (strain ATCC 200006 / CBS 805.95 / DAOM BR144)</name>
    <name type="common">Pythium ultimum</name>
    <dbReference type="NCBI Taxonomy" id="431595"/>
    <lineage>
        <taxon>Eukaryota</taxon>
        <taxon>Sar</taxon>
        <taxon>Stramenopiles</taxon>
        <taxon>Oomycota</taxon>
        <taxon>Peronosporomycetes</taxon>
        <taxon>Pythiales</taxon>
        <taxon>Pythiaceae</taxon>
        <taxon>Globisporangium</taxon>
    </lineage>
</organism>
<dbReference type="EnsemblProtists" id="PYU1_T014288">
    <property type="protein sequence ID" value="PYU1_T014288"/>
    <property type="gene ID" value="PYU1_G014258"/>
</dbReference>
<dbReference type="VEuPathDB" id="FungiDB:PYU1_G014258"/>
<evidence type="ECO:0000313" key="7">
    <source>
        <dbReference type="Proteomes" id="UP000019132"/>
    </source>
</evidence>
<dbReference type="InterPro" id="IPR035898">
    <property type="entry name" value="TAZ_dom_sf"/>
</dbReference>
<reference evidence="6" key="3">
    <citation type="submission" date="2015-02" db="UniProtKB">
        <authorList>
            <consortium name="EnsemblProtists"/>
        </authorList>
    </citation>
    <scope>IDENTIFICATION</scope>
    <source>
        <strain evidence="6">DAOM BR144</strain>
    </source>
</reference>
<feature type="compositionally biased region" description="Low complexity" evidence="4">
    <location>
        <begin position="219"/>
        <end position="230"/>
    </location>
</feature>
<feature type="compositionally biased region" description="Polar residues" evidence="4">
    <location>
        <begin position="314"/>
        <end position="325"/>
    </location>
</feature>
<dbReference type="PROSITE" id="PS50134">
    <property type="entry name" value="ZF_TAZ"/>
    <property type="match status" value="1"/>
</dbReference>
<dbReference type="GO" id="GO:0008270">
    <property type="term" value="F:zinc ion binding"/>
    <property type="evidence" value="ECO:0007669"/>
    <property type="project" value="UniProtKB-KW"/>
</dbReference>
<evidence type="ECO:0000313" key="6">
    <source>
        <dbReference type="EnsemblProtists" id="PYU1_T014288"/>
    </source>
</evidence>
<sequence length="896" mass="96531">MAWPEEQASDWDVELQRMRYVETLGFPAPGASAMDMPAFYENATGGSRAEMSDASMARPHAAAFNQHAQQPHTLTYSASCPSFTQLYELSSDDDLIRDIQRGSGATTVQQRANGFMTGNMANNLPLHHPSHHPEELQSHPSAGMPHQFLNEKNYDYLMQMQHEHMDANLRHYPHQQTSLTQGHDHFAVFNQPRRPLHASMSFTSLSSMETEYRRRSVDSTATTAPSPATSMEFSSHGGSNFASTPEPNFLEEVPDAEMIGFSIDDFPSTFTSDASWPMPLTLGGSNTAEFESQFTNDDDAATDLLNDITSAQPLSASQDNVANENSGDKSADSAAVDSNQSAADIDLLLSDQERANMSSLFDAIRDFESPANGAPTAQTPTTTASEPQQPRKEPRQTAAKKKKTLSPPLHPSRPRKGSMDRKTSNNKQFSLLSTSAPPSVSFMKIPEHEPAEEQQSISNSGRGEETKLSVRARLQTVLSTSRSNNSDERTPLTDFERNFLELSPLFSPAKASETAGSLWLLLHAADCEFGCSIAGCNVMRRVVKHCLGCDVVVGKCKDPCNEAKTMLLHFGSCRNADNDSPCSVCRKLKEIDNAHNALRVSTPSPQQQPSTPPFLPIPMGPTAGMGHGRVPIAPQPKFGSSPQLRPAPANPASGGSKHVPIQPNPLPTSSNPMGLMGSFPQFGYSLSLYLEQTSLTFRAEVKARVEKRVTSAAGQDLILHMQKKTRLRSLDDLRAEARTLVLGELERELHFHMQAYSWASANSPNGTGDHHATAMAAHRHLGEAECVLPPYLLNVAAANFAAFYSQQASFHAAMTGMGTSPNSSSAGTGNGTSTSKSGASLPIASTPPMPRRKASIGSIPTTSTGGIAGSSAQLSAKKKALAAGIDKKKSDAASAV</sequence>
<evidence type="ECO:0000256" key="4">
    <source>
        <dbReference type="SAM" id="MobiDB-lite"/>
    </source>
</evidence>
<feature type="compositionally biased region" description="Low complexity" evidence="4">
    <location>
        <begin position="818"/>
        <end position="840"/>
    </location>
</feature>
<accession>K3XAN9</accession>
<reference evidence="7" key="1">
    <citation type="journal article" date="2010" name="Genome Biol.">
        <title>Genome sequence of the necrotrophic plant pathogen Pythium ultimum reveals original pathogenicity mechanisms and effector repertoire.</title>
        <authorList>
            <person name="Levesque C.A."/>
            <person name="Brouwer H."/>
            <person name="Cano L."/>
            <person name="Hamilton J.P."/>
            <person name="Holt C."/>
            <person name="Huitema E."/>
            <person name="Raffaele S."/>
            <person name="Robideau G.P."/>
            <person name="Thines M."/>
            <person name="Win J."/>
            <person name="Zerillo M.M."/>
            <person name="Beakes G.W."/>
            <person name="Boore J.L."/>
            <person name="Busam D."/>
            <person name="Dumas B."/>
            <person name="Ferriera S."/>
            <person name="Fuerstenberg S.I."/>
            <person name="Gachon C.M."/>
            <person name="Gaulin E."/>
            <person name="Govers F."/>
            <person name="Grenville-Briggs L."/>
            <person name="Horner N."/>
            <person name="Hostetler J."/>
            <person name="Jiang R.H."/>
            <person name="Johnson J."/>
            <person name="Krajaejun T."/>
            <person name="Lin H."/>
            <person name="Meijer H.J."/>
            <person name="Moore B."/>
            <person name="Morris P."/>
            <person name="Phuntmart V."/>
            <person name="Puiu D."/>
            <person name="Shetty J."/>
            <person name="Stajich J.E."/>
            <person name="Tripathy S."/>
            <person name="Wawra S."/>
            <person name="van West P."/>
            <person name="Whitty B.R."/>
            <person name="Coutinho P.M."/>
            <person name="Henrissat B."/>
            <person name="Martin F."/>
            <person name="Thomas P.D."/>
            <person name="Tyler B.M."/>
            <person name="De Vries R.P."/>
            <person name="Kamoun S."/>
            <person name="Yandell M."/>
            <person name="Tisserat N."/>
            <person name="Buell C.R."/>
        </authorList>
    </citation>
    <scope>NUCLEOTIDE SEQUENCE</scope>
    <source>
        <strain evidence="7">DAOM:BR144</strain>
    </source>
</reference>
<dbReference type="InterPro" id="IPR000197">
    <property type="entry name" value="Znf_TAZ"/>
</dbReference>
<feature type="compositionally biased region" description="Polar residues" evidence="4">
    <location>
        <begin position="231"/>
        <end position="242"/>
    </location>
</feature>